<evidence type="ECO:0000313" key="2">
    <source>
        <dbReference type="EMBL" id="VDC29369.1"/>
    </source>
</evidence>
<dbReference type="PANTHER" id="PTHR36505">
    <property type="entry name" value="BLR1072 PROTEIN"/>
    <property type="match status" value="1"/>
</dbReference>
<dbReference type="RefSeq" id="WP_233352196.1">
    <property type="nucleotide sequence ID" value="NZ_UXAW01000071.1"/>
</dbReference>
<keyword evidence="3" id="KW-1185">Reference proteome</keyword>
<reference evidence="2 3" key="1">
    <citation type="submission" date="2018-11" db="EMBL/GenBank/DDBJ databases">
        <authorList>
            <person name="Criscuolo A."/>
        </authorList>
    </citation>
    <scope>NUCLEOTIDE SEQUENCE [LARGE SCALE GENOMIC DNA]</scope>
    <source>
        <strain evidence="2">ACIP111625</strain>
    </source>
</reference>
<dbReference type="PANTHER" id="PTHR36505:SF1">
    <property type="entry name" value="BLR1072 PROTEIN"/>
    <property type="match status" value="1"/>
</dbReference>
<dbReference type="Gene3D" id="2.30.30.240">
    <property type="entry name" value="PRC-barrel domain"/>
    <property type="match status" value="1"/>
</dbReference>
<accession>A0A3P5X239</accession>
<dbReference type="EMBL" id="UXAW01000071">
    <property type="protein sequence ID" value="VDC29369.1"/>
    <property type="molecule type" value="Genomic_DNA"/>
</dbReference>
<protein>
    <submittedName>
        <fullName evidence="2">PRC-barrel domain protein</fullName>
    </submittedName>
</protein>
<name>A0A3P5X239_9RHOB</name>
<dbReference type="Pfam" id="PF05239">
    <property type="entry name" value="PRC"/>
    <property type="match status" value="1"/>
</dbReference>
<dbReference type="InterPro" id="IPR027275">
    <property type="entry name" value="PRC-brl_dom"/>
</dbReference>
<dbReference type="InterPro" id="IPR011033">
    <property type="entry name" value="PRC_barrel-like_sf"/>
</dbReference>
<feature type="domain" description="PRC-barrel" evidence="1">
    <location>
        <begin position="14"/>
        <end position="92"/>
    </location>
</feature>
<dbReference type="AlphaFoldDB" id="A0A3P5X239"/>
<evidence type="ECO:0000313" key="3">
    <source>
        <dbReference type="Proteomes" id="UP000277498"/>
    </source>
</evidence>
<evidence type="ECO:0000259" key="1">
    <source>
        <dbReference type="Pfam" id="PF05239"/>
    </source>
</evidence>
<dbReference type="SUPFAM" id="SSF50346">
    <property type="entry name" value="PRC-barrel domain"/>
    <property type="match status" value="1"/>
</dbReference>
<dbReference type="Proteomes" id="UP000277498">
    <property type="component" value="Unassembled WGS sequence"/>
</dbReference>
<proteinExistence type="predicted"/>
<sequence>MQQAQTPGTRPIHTMVSSADVNGTDVFSPVGDHLGKIDHLMIDKVSGNIAYAVLSFGGFLGLGATQHPLPWRKLSYDVTKGGYVTDITKAQLEGAPELPQDWLDNHEYARKSYDYYGIPYYW</sequence>
<gene>
    <name evidence="2" type="ORF">XINFAN_02310</name>
</gene>
<organism evidence="2 3">
    <name type="scientific">Pseudogemmobacter humi</name>
    <dbReference type="NCBI Taxonomy" id="2483812"/>
    <lineage>
        <taxon>Bacteria</taxon>
        <taxon>Pseudomonadati</taxon>
        <taxon>Pseudomonadota</taxon>
        <taxon>Alphaproteobacteria</taxon>
        <taxon>Rhodobacterales</taxon>
        <taxon>Paracoccaceae</taxon>
        <taxon>Pseudogemmobacter</taxon>
    </lineage>
</organism>